<dbReference type="Gene3D" id="3.10.105.10">
    <property type="entry name" value="Dipeptide-binding Protein, Domain 3"/>
    <property type="match status" value="1"/>
</dbReference>
<evidence type="ECO:0000256" key="3">
    <source>
        <dbReference type="ARBA" id="ARBA00022729"/>
    </source>
</evidence>
<reference evidence="5 6" key="1">
    <citation type="journal article" date="2011" name="J. Bacteriol.">
        <title>Complete genome sequence of 'Vulcanisaeta moutnovskia' strain 768-28, a novel member of the hyperthermophilic crenarchaeal genus vulcanisaeta.</title>
        <authorList>
            <person name="Gumerov V.M."/>
            <person name="Mardanov A.V."/>
            <person name="Beletsky A.V."/>
            <person name="Prokofeva M.I."/>
            <person name="Bonch-Osmolovskaya E.A."/>
            <person name="Ravin N.V."/>
            <person name="Skryabin K.G."/>
        </authorList>
    </citation>
    <scope>NUCLEOTIDE SEQUENCE [LARGE SCALE GENOMIC DNA]</scope>
    <source>
        <strain evidence="5 6">768-28</strain>
    </source>
</reference>
<dbReference type="GO" id="GO:0015833">
    <property type="term" value="P:peptide transport"/>
    <property type="evidence" value="ECO:0007669"/>
    <property type="project" value="TreeGrafter"/>
</dbReference>
<dbReference type="HOGENOM" id="CLU_381144_0_0_2"/>
<dbReference type="PANTHER" id="PTHR30290">
    <property type="entry name" value="PERIPLASMIC BINDING COMPONENT OF ABC TRANSPORTER"/>
    <property type="match status" value="1"/>
</dbReference>
<dbReference type="PIRSF" id="PIRSF002741">
    <property type="entry name" value="MppA"/>
    <property type="match status" value="1"/>
</dbReference>
<dbReference type="GO" id="GO:1904680">
    <property type="term" value="F:peptide transmembrane transporter activity"/>
    <property type="evidence" value="ECO:0007669"/>
    <property type="project" value="TreeGrafter"/>
</dbReference>
<gene>
    <name evidence="5" type="ordered locus">VMUT_1349</name>
</gene>
<name>F0QSN7_VULM7</name>
<evidence type="ECO:0000313" key="5">
    <source>
        <dbReference type="EMBL" id="ADY01554.1"/>
    </source>
</evidence>
<dbReference type="Pfam" id="PF00496">
    <property type="entry name" value="SBP_bac_5"/>
    <property type="match status" value="1"/>
</dbReference>
<dbReference type="SUPFAM" id="SSF53850">
    <property type="entry name" value="Periplasmic binding protein-like II"/>
    <property type="match status" value="1"/>
</dbReference>
<dbReference type="GO" id="GO:0042597">
    <property type="term" value="C:periplasmic space"/>
    <property type="evidence" value="ECO:0007669"/>
    <property type="project" value="UniProtKB-ARBA"/>
</dbReference>
<dbReference type="InterPro" id="IPR000914">
    <property type="entry name" value="SBP_5_dom"/>
</dbReference>
<accession>F0QSN7</accession>
<evidence type="ECO:0000313" key="6">
    <source>
        <dbReference type="Proteomes" id="UP000007485"/>
    </source>
</evidence>
<dbReference type="eggNOG" id="arCOG01534">
    <property type="taxonomic scope" value="Archaea"/>
</dbReference>
<evidence type="ECO:0000259" key="4">
    <source>
        <dbReference type="Pfam" id="PF00496"/>
    </source>
</evidence>
<dbReference type="InterPro" id="IPR030678">
    <property type="entry name" value="Peptide/Ni-bd"/>
</dbReference>
<dbReference type="GO" id="GO:0043190">
    <property type="term" value="C:ATP-binding cassette (ABC) transporter complex"/>
    <property type="evidence" value="ECO:0007669"/>
    <property type="project" value="InterPro"/>
</dbReference>
<feature type="domain" description="Solute-binding protein family 5" evidence="4">
    <location>
        <begin position="100"/>
        <end position="568"/>
    </location>
</feature>
<keyword evidence="2" id="KW-0813">Transport</keyword>
<dbReference type="PANTHER" id="PTHR30290:SF9">
    <property type="entry name" value="OLIGOPEPTIDE-BINDING PROTEIN APPA"/>
    <property type="match status" value="1"/>
</dbReference>
<dbReference type="KEGG" id="vmo:VMUT_1349"/>
<evidence type="ECO:0000256" key="1">
    <source>
        <dbReference type="ARBA" id="ARBA00005695"/>
    </source>
</evidence>
<organism evidence="5 6">
    <name type="scientific">Vulcanisaeta moutnovskia (strain 768-28)</name>
    <dbReference type="NCBI Taxonomy" id="985053"/>
    <lineage>
        <taxon>Archaea</taxon>
        <taxon>Thermoproteota</taxon>
        <taxon>Thermoprotei</taxon>
        <taxon>Thermoproteales</taxon>
        <taxon>Thermoproteaceae</taxon>
        <taxon>Vulcanisaeta</taxon>
    </lineage>
</organism>
<protein>
    <submittedName>
        <fullName evidence="5">Dipeptide ABC transporter, periplasmic dipeptide binding protein (DppA)</fullName>
    </submittedName>
</protein>
<dbReference type="EMBL" id="CP002529">
    <property type="protein sequence ID" value="ADY01554.1"/>
    <property type="molecule type" value="Genomic_DNA"/>
</dbReference>
<evidence type="ECO:0000256" key="2">
    <source>
        <dbReference type="ARBA" id="ARBA00022448"/>
    </source>
</evidence>
<keyword evidence="3" id="KW-0732">Signal</keyword>
<dbReference type="Proteomes" id="UP000007485">
    <property type="component" value="Chromosome"/>
</dbReference>
<proteinExistence type="inferred from homology"/>
<sequence>MVIIVVIALGAYFAVTYHPKPTAPSPPPTTTNVTKPTVTVVSNQTITLAPPNPNELVDISVTISPDYLDPATGFYEVDTPIFDVVYQELVIWNGSDYMHVVPMLATNWTISPDYKHYIFTLRQGVYFTDGEPFNATVVWFSFYRTIIMGQGPGVSNYPKLLFSYTKYLETGYAIPWGVCHALTNVTGNPAYISNATLCAYALANVLSNFNVNNATIQKLMTYPNQAVVVLGPYEVEINLIHPYMYFLLDISNAWGAVVPPAYVDAHGGVQPNTPNSYLDQYGAPGTGPYEIESVSGTPGEFTEIVLKANPNYWGNSYPSGSLPVLDQPAHIQIIDIKYTMSHTDRVELFASNEAQISYVSPPFLDQIYTAWPYNKYLPPQSIIRLLGYQPAGVLFISMNVYEWPTNCTDFRLAVVHAVNYTALLYTYYSPLLNTTLAELYLGPSNPAYIPFYNPDNLPMYSYDPNLAIEYLNKSGWECNFYTVLPNGTTIGNPNGQKLPAIPIAVIPPITPLVEEQLEIITQDLSQIGIPTSIEYVTTAESGTWYNPQITPTMVDLGWYPDWPDPLFQLLFPVLNVIEGGVYGANEAWFNNTVVNNLTLTMPFVTNETEQLQMLAEVYNITYWQAPYIWLPWPINYLIVQPYVKGVVWTWDEYFYNTMYYQPITLYVITYSNGTQVIQYSNGTIANT</sequence>
<dbReference type="InterPro" id="IPR039424">
    <property type="entry name" value="SBP_5"/>
</dbReference>
<comment type="similarity">
    <text evidence="1">Belongs to the bacterial solute-binding protein 5 family.</text>
</comment>
<keyword evidence="6" id="KW-1185">Reference proteome</keyword>
<dbReference type="AlphaFoldDB" id="F0QSN7"/>
<dbReference type="STRING" id="985053.VMUT_1349"/>
<dbReference type="Gene3D" id="3.40.190.10">
    <property type="entry name" value="Periplasmic binding protein-like II"/>
    <property type="match status" value="1"/>
</dbReference>